<sequence>MKKVLALITHGFEEIEAVTPFDLLRRAGAELTVAALGAGTDSLVRGRGGIVLRADAAFEALAGTPEDFSALAGKYDALLLPGGPGTFDLIKDGRAAKLAAAFAARGKIVAAICAAPLILNAAGLLAGRRVAAHVCAWDEIPAARNGARVETDGNIITSRGAGTAFDFALALVEALAGKAVAAAVSADTMN</sequence>
<dbReference type="NCBIfam" id="TIGR01383">
    <property type="entry name" value="not_thiJ"/>
    <property type="match status" value="1"/>
</dbReference>
<proteinExistence type="predicted"/>
<evidence type="ECO:0000259" key="1">
    <source>
        <dbReference type="Pfam" id="PF01965"/>
    </source>
</evidence>
<organism evidence="2 3">
    <name type="scientific">Candidatus Spyradosoma merdigallinarum</name>
    <dbReference type="NCBI Taxonomy" id="2840950"/>
    <lineage>
        <taxon>Bacteria</taxon>
        <taxon>Pseudomonadati</taxon>
        <taxon>Verrucomicrobiota</taxon>
        <taxon>Opitutia</taxon>
        <taxon>Opitutia incertae sedis</taxon>
        <taxon>Candidatus Spyradosoma</taxon>
    </lineage>
</organism>
<dbReference type="CDD" id="cd03135">
    <property type="entry name" value="GATase1_DJ-1"/>
    <property type="match status" value="1"/>
</dbReference>
<dbReference type="PANTHER" id="PTHR48094:SF12">
    <property type="entry name" value="PARKINSON DISEASE PROTEIN 7 HOMOLOG"/>
    <property type="match status" value="1"/>
</dbReference>
<dbReference type="InterPro" id="IPR002818">
    <property type="entry name" value="DJ-1/PfpI"/>
</dbReference>
<dbReference type="PANTHER" id="PTHR48094">
    <property type="entry name" value="PROTEIN/NUCLEIC ACID DEGLYCASE DJ-1-RELATED"/>
    <property type="match status" value="1"/>
</dbReference>
<dbReference type="Pfam" id="PF01965">
    <property type="entry name" value="DJ-1_PfpI"/>
    <property type="match status" value="1"/>
</dbReference>
<comment type="caution">
    <text evidence="2">The sequence shown here is derived from an EMBL/GenBank/DDBJ whole genome shotgun (WGS) entry which is preliminary data.</text>
</comment>
<dbReference type="InterPro" id="IPR050325">
    <property type="entry name" value="Prot/Nucl_acid_deglycase"/>
</dbReference>
<dbReference type="EMBL" id="DVOG01000168">
    <property type="protein sequence ID" value="HIV04738.1"/>
    <property type="molecule type" value="Genomic_DNA"/>
</dbReference>
<dbReference type="InterPro" id="IPR006287">
    <property type="entry name" value="DJ-1"/>
</dbReference>
<reference evidence="2" key="1">
    <citation type="submission" date="2020-10" db="EMBL/GenBank/DDBJ databases">
        <authorList>
            <person name="Gilroy R."/>
        </authorList>
    </citation>
    <scope>NUCLEOTIDE SEQUENCE</scope>
    <source>
        <strain evidence="2">10669</strain>
    </source>
</reference>
<dbReference type="AlphaFoldDB" id="A0A9D1NKD3"/>
<reference evidence="2" key="2">
    <citation type="journal article" date="2021" name="PeerJ">
        <title>Extensive microbial diversity within the chicken gut microbiome revealed by metagenomics and culture.</title>
        <authorList>
            <person name="Gilroy R."/>
            <person name="Ravi A."/>
            <person name="Getino M."/>
            <person name="Pursley I."/>
            <person name="Horton D.L."/>
            <person name="Alikhan N.F."/>
            <person name="Baker D."/>
            <person name="Gharbi K."/>
            <person name="Hall N."/>
            <person name="Watson M."/>
            <person name="Adriaenssens E.M."/>
            <person name="Foster-Nyarko E."/>
            <person name="Jarju S."/>
            <person name="Secka A."/>
            <person name="Antonio M."/>
            <person name="Oren A."/>
            <person name="Chaudhuri R.R."/>
            <person name="La Ragione R."/>
            <person name="Hildebrand F."/>
            <person name="Pallen M.J."/>
        </authorList>
    </citation>
    <scope>NUCLEOTIDE SEQUENCE</scope>
    <source>
        <strain evidence="2">10669</strain>
    </source>
</reference>
<dbReference type="GO" id="GO:0005737">
    <property type="term" value="C:cytoplasm"/>
    <property type="evidence" value="ECO:0007669"/>
    <property type="project" value="TreeGrafter"/>
</dbReference>
<protein>
    <submittedName>
        <fullName evidence="2">DJ-1/PfpI family protein</fullName>
    </submittedName>
</protein>
<name>A0A9D1NKD3_9BACT</name>
<dbReference type="InterPro" id="IPR029062">
    <property type="entry name" value="Class_I_gatase-like"/>
</dbReference>
<accession>A0A9D1NKD3</accession>
<dbReference type="SUPFAM" id="SSF52317">
    <property type="entry name" value="Class I glutamine amidotransferase-like"/>
    <property type="match status" value="1"/>
</dbReference>
<gene>
    <name evidence="2" type="ORF">IAC75_06305</name>
</gene>
<feature type="domain" description="DJ-1/PfpI" evidence="1">
    <location>
        <begin position="2"/>
        <end position="173"/>
    </location>
</feature>
<evidence type="ECO:0000313" key="3">
    <source>
        <dbReference type="Proteomes" id="UP000886812"/>
    </source>
</evidence>
<dbReference type="Gene3D" id="3.40.50.880">
    <property type="match status" value="1"/>
</dbReference>
<evidence type="ECO:0000313" key="2">
    <source>
        <dbReference type="EMBL" id="HIV04738.1"/>
    </source>
</evidence>
<dbReference type="Proteomes" id="UP000886812">
    <property type="component" value="Unassembled WGS sequence"/>
</dbReference>